<dbReference type="Pfam" id="PF00698">
    <property type="entry name" value="Acyl_transf_1"/>
    <property type="match status" value="1"/>
</dbReference>
<dbReference type="Gene3D" id="3.30.300.30">
    <property type="match status" value="1"/>
</dbReference>
<dbReference type="InterPro" id="IPR000873">
    <property type="entry name" value="AMP-dep_synth/lig_dom"/>
</dbReference>
<comment type="similarity">
    <text evidence="3">Belongs to the ATP-dependent AMP-binding enzyme family.</text>
</comment>
<feature type="domain" description="Carrier" evidence="24">
    <location>
        <begin position="2058"/>
        <end position="2133"/>
    </location>
</feature>
<evidence type="ECO:0000256" key="13">
    <source>
        <dbReference type="ARBA" id="ARBA00050973"/>
    </source>
</evidence>
<keyword evidence="7" id="KW-0276">Fatty acid metabolism</keyword>
<dbReference type="Pfam" id="PF02801">
    <property type="entry name" value="Ketoacyl-synt_C"/>
    <property type="match status" value="1"/>
</dbReference>
<dbReference type="SUPFAM" id="SSF52777">
    <property type="entry name" value="CoA-dependent acyltransferases"/>
    <property type="match status" value="2"/>
</dbReference>
<accession>B9XJE4</accession>
<dbReference type="Pfam" id="PF22621">
    <property type="entry name" value="CurL-like_PKS_C"/>
    <property type="match status" value="1"/>
</dbReference>
<dbReference type="PROSITE" id="PS52004">
    <property type="entry name" value="KS3_2"/>
    <property type="match status" value="1"/>
</dbReference>
<evidence type="ECO:0000259" key="24">
    <source>
        <dbReference type="PROSITE" id="PS50075"/>
    </source>
</evidence>
<dbReference type="Pfam" id="PF00501">
    <property type="entry name" value="AMP-binding"/>
    <property type="match status" value="1"/>
</dbReference>
<protein>
    <recommendedName>
        <fullName evidence="19">Phenolphthiocerol/phthiocerol polyketide synthase subunit E</fullName>
        <ecNumber evidence="18">2.3.1.292</ecNumber>
    </recommendedName>
    <alternativeName>
        <fullName evidence="21">(Phenol)carboxyphthiodiolenone synthase subunit E</fullName>
    </alternativeName>
    <alternativeName>
        <fullName evidence="22">Beta-ketoacyl-acyl-carrier-protein synthase I</fullName>
    </alternativeName>
    <alternativeName>
        <fullName evidence="20">Phthiocerol synthesis polyketide synthase type I PpsE</fullName>
    </alternativeName>
</protein>
<evidence type="ECO:0000256" key="6">
    <source>
        <dbReference type="ARBA" id="ARBA00022679"/>
    </source>
</evidence>
<dbReference type="EC" id="2.3.1.292" evidence="18"/>
<dbReference type="InterPro" id="IPR016039">
    <property type="entry name" value="Thiolase-like"/>
</dbReference>
<sequence length="2137" mass="233491">MTESSLEGIAIIGMAGRFPGAANIPEFWKNLVNGVESITTFTEAELAASGMDVTELRKSPGYVASRGVLKDAEYFDANFFGMNPKEAEVTDPQQRLFLEASWEALEDAGYDAGRFTEVIGVYAGMGNSSYLWNNVQPRPDLVDSVGEMVAMMGNEKDFLASRVAFKLNLKGPAISVNTACSTSLVAVCQACHSLLNYQCDLALAGGISITFPQKRIFHFQEGGIVSPDGHCRAFDAQAQGTVSSDGLGIVVLKRLAEALQDGDQIYAVIRGVGLNNDGSSKGSFSAPSVDGQADAITQAQTFAGFDPATISYVEAHGTGTPLGDPIEITGLTQAFRTGTDQKQFCAIGSVKTNIGHLDTAAGVAGLIKTALALKNKQIPPSLHYARANPRIDFENSPFYVNSTLTEWKAGATPRRAGVSSFGLGGTNAHVVLEEAPVTEPSSPSRECQLLVLSAKTDSALNAATSSLAACLEANPLLNVANAAFTLQTGRAVLNHRRALVCRNGADAAAALKLLDSKRVFTQHSEVKDAPVVFMFPGQGAQYVNMGSELYRTEPVFRDEVDACSKVLQPLIGLDLRQVLFPQPEQVQSAEELLIQTRITQPALFVIEYALAKLWMSWGIKPQAMIGHSVGEYVAGCIAGVFTLQEALVLVASRAHLVQAQPGGSMLAVRLPEKDVLPMLGSELSIAAINSPSLCVVSGPYSAIEQFEAALKEKGIAGKRLNTSHAFHSSMMDPVIGPFTELLKKVLLKEPAIPYVSNATAKWITTAQAVDPHYWAAHVRQAVRFADGVAELLRNPQAILLEVGPGTTLTNLARQHPAKSSEQSVVASLTGTKGQEIPSMLNALGRLWLAGASVDWNGFYQQEKRHRVTLPTYPFERKRFYAEPARRVRTQIALEITSNADETEIRAAESPADITAATLTRKDRIIGQLLSQLQELSGANLTGLAPSTSFAELGYDSLFLAQLSQNLQKKYGVKVTFRQLSEQFSTLDTLAAYLDSQMPADASPTLQPVAARTSFDQKAISQDRSWQTLLKAKQAQLVALTKEVEMLQRMGSVQPASPTSTSEESKAQGDLRTTFTEPGIATPVTLPLTAGQLELWLGTQWGEDASRAMNHSFSIHLRGSTNLKALRETIQEMVDRHDALRMTFQPDGSAQRTQPSLLLEVPLSDFSALAETERNHELQATEKEQSDRSFDLLNGPLLRVQIIKLSEDHHVLLLASHHLIMDGWSISVVFHELKTIYSAKIQDVSAKLEPAMQFRNYVQWEKSRDNSSATANSEAYWLSRFASPPAAIELPTTRPRPPVKTYKAAHQSVKFDPALYQTLKQACVREGCTLFAYLFASINVWLHRLSGQTDLVVGVPAAGQIAVGEVHPGNKFLVGHCVNLLPIRSQCAGEMTFKDYLREVKRLVLDAHEHQQFTFANLVSKLNLPRDTSRMPLVSVTFNLNRAAAGFHMEGVESQIISLPKGFNIFDLTVDVIDSDKDITIDCRFNTDLFDAQTLGTWLNHWKTLLTATMADAAKPVSSIPILNASDCKQILQDWNDTRQDYPRNQCVHQLVEAAAAETPNAAAVVFDGKCLTYQELNRRANRLAHYLKRNGVGPDVLVGLCVERSLEMVIGLLGILKAGGAYLPLDPEYPMERVAFILQDAKAPVLLTQQSLLRKLPVIAPSTDGTSQVQNRAVFCLDPDLSAIPERNEENPVCATTQENLAYVLYTSGSTGQPKGVQIPHRALVNFLTSTQQEPGMKASDVLLAVTTLSFDIAGLELWLPLTVGAKVVIARSAAALDGKQLIRLLAQCHATVMQATPVTWRMLLEAGWAGNPKLNILCGGEVWSEDLVKQLLPKCASLWNMYGPTETTIWSAVDRIQSPETPVIGRPMANTQFYVLGPEMQPVAVGVPGELHIGGEGLARGYHKREQLTAEKFIKDPFNAEPNARLYKTGDLVRYRRDGKIEFLSRIDNQVKIRGYRIELGEIETILRQHPYVRDCVLAARNGPAGEKRLIGYVVLRPSPVSITSELRSFLKERLPDYMVPSVFVTLEALPLTPNGKVDRKALPEPGAKSETDNFVAPETSTQKALAEIWCEILKLKRIGIHDNFFELGGDSLIATQLMARLAELLEIEITMRDIFEVPTIAAMSDWLEKITVEMA</sequence>
<evidence type="ECO:0000256" key="18">
    <source>
        <dbReference type="ARBA" id="ARBA00066974"/>
    </source>
</evidence>
<dbReference type="GO" id="GO:0004312">
    <property type="term" value="F:fatty acid synthase activity"/>
    <property type="evidence" value="ECO:0007669"/>
    <property type="project" value="TreeGrafter"/>
</dbReference>
<reference evidence="26 27" key="1">
    <citation type="journal article" date="2011" name="J. Bacteriol.">
        <title>Genome sequence of 'Pedosphaera parvula' Ellin514, an aerobic Verrucomicrobial isolate from pasture soil.</title>
        <authorList>
            <person name="Kant R."/>
            <person name="van Passel M.W."/>
            <person name="Sangwan P."/>
            <person name="Palva A."/>
            <person name="Lucas S."/>
            <person name="Copeland A."/>
            <person name="Lapidus A."/>
            <person name="Glavina Del Rio T."/>
            <person name="Dalin E."/>
            <person name="Tice H."/>
            <person name="Bruce D."/>
            <person name="Goodwin L."/>
            <person name="Pitluck S."/>
            <person name="Chertkov O."/>
            <person name="Larimer F.W."/>
            <person name="Land M.L."/>
            <person name="Hauser L."/>
            <person name="Brettin T.S."/>
            <person name="Detter J.C."/>
            <person name="Han S."/>
            <person name="de Vos W.M."/>
            <person name="Janssen P.H."/>
            <person name="Smidt H."/>
        </authorList>
    </citation>
    <scope>NUCLEOTIDE SEQUENCE [LARGE SCALE GENOMIC DNA]</scope>
    <source>
        <strain evidence="26 27">Ellin514</strain>
    </source>
</reference>
<name>B9XJE4_PEDPL</name>
<dbReference type="SMART" id="SM00827">
    <property type="entry name" value="PKS_AT"/>
    <property type="match status" value="1"/>
</dbReference>
<dbReference type="InterPro" id="IPR014031">
    <property type="entry name" value="Ketoacyl_synth_C"/>
</dbReference>
<dbReference type="Gene3D" id="3.40.50.980">
    <property type="match status" value="2"/>
</dbReference>
<keyword evidence="10" id="KW-0443">Lipid metabolism</keyword>
<comment type="function">
    <text evidence="17">Part of the PpsABCDE complex involved in the biosynthesis of the lipid core common to phthiocerols and phenolphthiocerols by successive additions of malonyl-CoA or methylmalonyl-CoA extender units. PpsA can accept as substrate the activated forms of either icosanoyl (C20), docosanoyl (C22) or lignoceroyl (C24) groups from FadD26, or a (4-hydroxyphenyl)-C17 or (4-hydroxyphenyl)-C19 fatty acyl from FadD29. PpsA initiates the biosynthesis and extends its substrate using a malonyl-CoA extender unit. The PpsB and PpsC proteins add the second and third malonyl-CoA extender units. PpsD adds an (R)-methylmalonyl unit and PpsE adds a second (R)-methylmalonyl unit. The incorporation of the methylmalonyl units results in formation of two branched methyl groups in the elongated product.</text>
</comment>
<dbReference type="Gene3D" id="3.30.559.10">
    <property type="entry name" value="Chloramphenicol acetyltransferase-like domain"/>
    <property type="match status" value="1"/>
</dbReference>
<gene>
    <name evidence="26" type="ORF">Cflav_PD3064</name>
</gene>
<evidence type="ECO:0000313" key="27">
    <source>
        <dbReference type="Proteomes" id="UP000003688"/>
    </source>
</evidence>
<organism evidence="26 27">
    <name type="scientific">Pedosphaera parvula (strain Ellin514)</name>
    <dbReference type="NCBI Taxonomy" id="320771"/>
    <lineage>
        <taxon>Bacteria</taxon>
        <taxon>Pseudomonadati</taxon>
        <taxon>Verrucomicrobiota</taxon>
        <taxon>Pedosphaerae</taxon>
        <taxon>Pedosphaerales</taxon>
        <taxon>Pedosphaeraceae</taxon>
        <taxon>Pedosphaera</taxon>
    </lineage>
</organism>
<dbReference type="InterPro" id="IPR023213">
    <property type="entry name" value="CAT-like_dom_sf"/>
</dbReference>
<dbReference type="FunFam" id="3.40.50.12780:FF:000012">
    <property type="entry name" value="Non-ribosomal peptide synthetase"/>
    <property type="match status" value="1"/>
</dbReference>
<dbReference type="InterPro" id="IPR025110">
    <property type="entry name" value="AMP-bd_C"/>
</dbReference>
<dbReference type="SUPFAM" id="SSF52151">
    <property type="entry name" value="FabD/lysophospholipase-like"/>
    <property type="match status" value="1"/>
</dbReference>
<keyword evidence="6" id="KW-0808">Transferase</keyword>
<dbReference type="GO" id="GO:0031177">
    <property type="term" value="F:phosphopantetheine binding"/>
    <property type="evidence" value="ECO:0007669"/>
    <property type="project" value="InterPro"/>
</dbReference>
<evidence type="ECO:0000256" key="16">
    <source>
        <dbReference type="ARBA" id="ARBA00052745"/>
    </source>
</evidence>
<dbReference type="Gene3D" id="1.10.1200.10">
    <property type="entry name" value="ACP-like"/>
    <property type="match status" value="2"/>
</dbReference>
<comment type="similarity">
    <text evidence="12">In the C-terminal section; belongs to the NRP synthetase family.</text>
</comment>
<evidence type="ECO:0000259" key="25">
    <source>
        <dbReference type="PROSITE" id="PS52004"/>
    </source>
</evidence>
<dbReference type="InterPro" id="IPR018201">
    <property type="entry name" value="Ketoacyl_synth_AS"/>
</dbReference>
<dbReference type="InterPro" id="IPR014030">
    <property type="entry name" value="Ketoacyl_synth_N"/>
</dbReference>
<evidence type="ECO:0000256" key="2">
    <source>
        <dbReference type="ARBA" id="ARBA00001957"/>
    </source>
</evidence>
<dbReference type="InterPro" id="IPR001242">
    <property type="entry name" value="Condensation_dom"/>
</dbReference>
<evidence type="ECO:0000256" key="8">
    <source>
        <dbReference type="ARBA" id="ARBA00022857"/>
    </source>
</evidence>
<dbReference type="CDD" id="cd12116">
    <property type="entry name" value="A_NRPS_Ta1_like"/>
    <property type="match status" value="1"/>
</dbReference>
<dbReference type="InterPro" id="IPR050091">
    <property type="entry name" value="PKS_NRPS_Biosynth_Enz"/>
</dbReference>
<dbReference type="SUPFAM" id="SSF56801">
    <property type="entry name" value="Acetyl-CoA synthetase-like"/>
    <property type="match status" value="1"/>
</dbReference>
<keyword evidence="8" id="KW-0521">NADP</keyword>
<evidence type="ECO:0000313" key="26">
    <source>
        <dbReference type="EMBL" id="EEF60005.1"/>
    </source>
</evidence>
<dbReference type="Gene3D" id="3.30.70.250">
    <property type="entry name" value="Malonyl-CoA ACP transacylase, ACP-binding"/>
    <property type="match status" value="1"/>
</dbReference>
<dbReference type="Gene3D" id="3.30.559.30">
    <property type="entry name" value="Nonribosomal peptide synthetase, condensation domain"/>
    <property type="match status" value="1"/>
</dbReference>
<dbReference type="GO" id="GO:0016491">
    <property type="term" value="F:oxidoreductase activity"/>
    <property type="evidence" value="ECO:0007669"/>
    <property type="project" value="UniProtKB-KW"/>
</dbReference>
<dbReference type="GO" id="GO:0034081">
    <property type="term" value="C:polyketide synthase complex"/>
    <property type="evidence" value="ECO:0007669"/>
    <property type="project" value="UniProtKB-ARBA"/>
</dbReference>
<keyword evidence="5" id="KW-0597">Phosphoprotein</keyword>
<dbReference type="RefSeq" id="WP_007415937.1">
    <property type="nucleotide sequence ID" value="NZ_ABOX02000021.1"/>
</dbReference>
<dbReference type="GO" id="GO:0006633">
    <property type="term" value="P:fatty acid biosynthetic process"/>
    <property type="evidence" value="ECO:0007669"/>
    <property type="project" value="InterPro"/>
</dbReference>
<comment type="catalytic activity">
    <reaction evidence="13">
        <text>17-(4-hydroxyphenyl)heptadecanoyl-[(phenol)carboxyphthiodiolenone synthase] + 2 (S)-methylmalonyl-CoA + 3 malonyl-CoA + 5 NADPH + 10 H(+) = C35-(phenol)carboxyphthiodiolenone-[(phenol)carboxyphthiodiolenone synthase] + 5 CO2 + 5 NADP(+) + 5 CoA + 2 H2O</text>
        <dbReference type="Rhea" id="RHEA:57756"/>
        <dbReference type="Rhea" id="RHEA-COMP:14272"/>
        <dbReference type="Rhea" id="RHEA-COMP:14989"/>
        <dbReference type="ChEBI" id="CHEBI:15377"/>
        <dbReference type="ChEBI" id="CHEBI:15378"/>
        <dbReference type="ChEBI" id="CHEBI:16526"/>
        <dbReference type="ChEBI" id="CHEBI:57287"/>
        <dbReference type="ChEBI" id="CHEBI:57327"/>
        <dbReference type="ChEBI" id="CHEBI:57384"/>
        <dbReference type="ChEBI" id="CHEBI:57783"/>
        <dbReference type="ChEBI" id="CHEBI:58349"/>
        <dbReference type="ChEBI" id="CHEBI:133300"/>
        <dbReference type="ChEBI" id="CHEBI:142259"/>
        <dbReference type="EC" id="2.3.1.292"/>
    </reaction>
</comment>
<dbReference type="CDD" id="cd19531">
    <property type="entry name" value="LCL_NRPS-like"/>
    <property type="match status" value="1"/>
</dbReference>
<dbReference type="Gene3D" id="3.40.366.10">
    <property type="entry name" value="Malonyl-Coenzyme A Acyl Carrier Protein, domain 2"/>
    <property type="match status" value="1"/>
</dbReference>
<evidence type="ECO:0000256" key="14">
    <source>
        <dbReference type="ARBA" id="ARBA00051971"/>
    </source>
</evidence>
<evidence type="ECO:0000256" key="12">
    <source>
        <dbReference type="ARBA" id="ARBA00029443"/>
    </source>
</evidence>
<comment type="catalytic activity">
    <reaction evidence="14">
        <text>19-(4-hydroxyphenyl)nonadecanoyl-[(phenol)carboxyphthiodiolenone synthase] + 2 (S)-methylmalonyl-CoA + 3 malonyl-CoA + 5 NADPH + 10 H(+) = C37-(phenol)carboxyphthiodiolenone-[(phenol)carboxyphthiodiolenone synthase] + 5 CO2 + 5 NADP(+) + 5 CoA + 2 H2O</text>
        <dbReference type="Rhea" id="RHEA:57760"/>
        <dbReference type="Rhea" id="RHEA-COMP:14273"/>
        <dbReference type="Rhea" id="RHEA-COMP:14990"/>
        <dbReference type="ChEBI" id="CHEBI:15377"/>
        <dbReference type="ChEBI" id="CHEBI:15378"/>
        <dbReference type="ChEBI" id="CHEBI:16526"/>
        <dbReference type="ChEBI" id="CHEBI:57287"/>
        <dbReference type="ChEBI" id="CHEBI:57327"/>
        <dbReference type="ChEBI" id="CHEBI:57384"/>
        <dbReference type="ChEBI" id="CHEBI:57783"/>
        <dbReference type="ChEBI" id="CHEBI:58349"/>
        <dbReference type="ChEBI" id="CHEBI:133301"/>
        <dbReference type="ChEBI" id="CHEBI:142260"/>
        <dbReference type="EC" id="2.3.1.292"/>
    </reaction>
</comment>
<feature type="domain" description="Carrier" evidence="24">
    <location>
        <begin position="915"/>
        <end position="997"/>
    </location>
</feature>
<dbReference type="InterPro" id="IPR014043">
    <property type="entry name" value="Acyl_transferase_dom"/>
</dbReference>
<feature type="domain" description="Ketosynthase family 3 (KS3)" evidence="25">
    <location>
        <begin position="6"/>
        <end position="434"/>
    </location>
</feature>
<comment type="cofactor">
    <cofactor evidence="2">
        <name>pantetheine 4'-phosphate</name>
        <dbReference type="ChEBI" id="CHEBI:47942"/>
    </cofactor>
</comment>
<dbReference type="Pfam" id="PF00668">
    <property type="entry name" value="Condensation"/>
    <property type="match status" value="1"/>
</dbReference>
<dbReference type="FunFam" id="1.10.1200.10:FF:000005">
    <property type="entry name" value="Nonribosomal peptide synthetase 1"/>
    <property type="match status" value="1"/>
</dbReference>
<evidence type="ECO:0000256" key="10">
    <source>
        <dbReference type="ARBA" id="ARBA00023098"/>
    </source>
</evidence>
<dbReference type="InterPro" id="IPR001227">
    <property type="entry name" value="Ac_transferase_dom_sf"/>
</dbReference>
<dbReference type="SUPFAM" id="SSF47336">
    <property type="entry name" value="ACP-like"/>
    <property type="match status" value="2"/>
</dbReference>
<dbReference type="InterPro" id="IPR045851">
    <property type="entry name" value="AMP-bd_C_sf"/>
</dbReference>
<dbReference type="PROSITE" id="PS00606">
    <property type="entry name" value="KS3_1"/>
    <property type="match status" value="1"/>
</dbReference>
<dbReference type="SUPFAM" id="SSF55048">
    <property type="entry name" value="Probable ACP-binding domain of malonyl-CoA ACP transacylase"/>
    <property type="match status" value="1"/>
</dbReference>
<dbReference type="SUPFAM" id="SSF53901">
    <property type="entry name" value="Thiolase-like"/>
    <property type="match status" value="1"/>
</dbReference>
<dbReference type="SMART" id="SM00825">
    <property type="entry name" value="PKS_KS"/>
    <property type="match status" value="1"/>
</dbReference>
<dbReference type="GO" id="GO:0004315">
    <property type="term" value="F:3-oxoacyl-[acyl-carrier-protein] synthase activity"/>
    <property type="evidence" value="ECO:0007669"/>
    <property type="project" value="InterPro"/>
</dbReference>
<dbReference type="NCBIfam" id="TIGR01733">
    <property type="entry name" value="AA-adenyl-dom"/>
    <property type="match status" value="1"/>
</dbReference>
<dbReference type="InterPro" id="IPR036736">
    <property type="entry name" value="ACP-like_sf"/>
</dbReference>
<dbReference type="InterPro" id="IPR016036">
    <property type="entry name" value="Malonyl_transacylase_ACP-bd"/>
</dbReference>
<evidence type="ECO:0000256" key="3">
    <source>
        <dbReference type="ARBA" id="ARBA00006432"/>
    </source>
</evidence>
<dbReference type="InterPro" id="IPR020841">
    <property type="entry name" value="PKS_Beta-ketoAc_synthase_dom"/>
</dbReference>
<evidence type="ECO:0000256" key="17">
    <source>
        <dbReference type="ARBA" id="ARBA00058455"/>
    </source>
</evidence>
<dbReference type="SMART" id="SM00823">
    <property type="entry name" value="PKS_PP"/>
    <property type="match status" value="2"/>
</dbReference>
<evidence type="ECO:0000256" key="19">
    <source>
        <dbReference type="ARBA" id="ARBA00073623"/>
    </source>
</evidence>
<dbReference type="FunFam" id="2.30.38.10:FF:000001">
    <property type="entry name" value="Non-ribosomal peptide synthetase PvdI"/>
    <property type="match status" value="1"/>
</dbReference>
<evidence type="ECO:0000256" key="7">
    <source>
        <dbReference type="ARBA" id="ARBA00022832"/>
    </source>
</evidence>
<dbReference type="PROSITE" id="PS00455">
    <property type="entry name" value="AMP_BINDING"/>
    <property type="match status" value="1"/>
</dbReference>
<comment type="cofactor">
    <cofactor evidence="1">
        <name>NADP(+)</name>
        <dbReference type="ChEBI" id="CHEBI:58349"/>
    </cofactor>
</comment>
<comment type="caution">
    <text evidence="26">The sequence shown here is derived from an EMBL/GenBank/DDBJ whole genome shotgun (WGS) entry which is preliminary data.</text>
</comment>
<dbReference type="Gene3D" id="3.30.70.3290">
    <property type="match status" value="1"/>
</dbReference>
<dbReference type="PANTHER" id="PTHR43775:SF51">
    <property type="entry name" value="INACTIVE PHENOLPHTHIOCEROL SYNTHESIS POLYKETIDE SYNTHASE TYPE I PKS1-RELATED"/>
    <property type="match status" value="1"/>
</dbReference>
<dbReference type="InterPro" id="IPR020806">
    <property type="entry name" value="PKS_PP-bd"/>
</dbReference>
<dbReference type="FunFam" id="3.40.47.10:FF:000042">
    <property type="entry name" value="Polyketide synthase Pks13"/>
    <property type="match status" value="1"/>
</dbReference>
<dbReference type="InterPro" id="IPR016035">
    <property type="entry name" value="Acyl_Trfase/lysoPLipase"/>
</dbReference>
<comment type="catalytic activity">
    <reaction evidence="15">
        <text>docosanoyl-[(phenol)carboxyphthiodiolenone synthase] + 2 (S)-methylmalonyl-CoA + 3 malonyl-CoA + 5 NADPH + 10 H(+) = C34-carboxyphthiodiolenone-[(phenol)carboxyphthiodiolenone synthase] + 5 CO2 + 5 NADP(+) + 5 CoA + 2 H2O</text>
        <dbReference type="Rhea" id="RHEA:57752"/>
        <dbReference type="Rhea" id="RHEA-COMP:14987"/>
        <dbReference type="Rhea" id="RHEA-COMP:14988"/>
        <dbReference type="ChEBI" id="CHEBI:15377"/>
        <dbReference type="ChEBI" id="CHEBI:15378"/>
        <dbReference type="ChEBI" id="CHEBI:16526"/>
        <dbReference type="ChEBI" id="CHEBI:57287"/>
        <dbReference type="ChEBI" id="CHEBI:57327"/>
        <dbReference type="ChEBI" id="CHEBI:57384"/>
        <dbReference type="ChEBI" id="CHEBI:57783"/>
        <dbReference type="ChEBI" id="CHEBI:58349"/>
        <dbReference type="ChEBI" id="CHEBI:142237"/>
        <dbReference type="ChEBI" id="CHEBI:142238"/>
        <dbReference type="EC" id="2.3.1.292"/>
    </reaction>
</comment>
<dbReference type="Gene3D" id="3.40.47.10">
    <property type="match status" value="1"/>
</dbReference>
<evidence type="ECO:0000256" key="21">
    <source>
        <dbReference type="ARBA" id="ARBA00078169"/>
    </source>
</evidence>
<evidence type="ECO:0000256" key="4">
    <source>
        <dbReference type="ARBA" id="ARBA00022450"/>
    </source>
</evidence>
<dbReference type="PANTHER" id="PTHR43775">
    <property type="entry name" value="FATTY ACID SYNTHASE"/>
    <property type="match status" value="1"/>
</dbReference>
<keyword evidence="11" id="KW-0511">Multifunctional enzyme</keyword>
<evidence type="ECO:0000256" key="15">
    <source>
        <dbReference type="ARBA" id="ARBA00052119"/>
    </source>
</evidence>
<dbReference type="FunFam" id="3.40.50.980:FF:000001">
    <property type="entry name" value="Non-ribosomal peptide synthetase"/>
    <property type="match status" value="1"/>
</dbReference>
<dbReference type="Proteomes" id="UP000003688">
    <property type="component" value="Unassembled WGS sequence"/>
</dbReference>
<dbReference type="CDD" id="cd00833">
    <property type="entry name" value="PKS"/>
    <property type="match status" value="1"/>
</dbReference>
<dbReference type="Pfam" id="PF00550">
    <property type="entry name" value="PP-binding"/>
    <property type="match status" value="2"/>
</dbReference>
<keyword evidence="27" id="KW-1185">Reference proteome</keyword>
<dbReference type="EMBL" id="ABOX02000021">
    <property type="protein sequence ID" value="EEF60005.1"/>
    <property type="molecule type" value="Genomic_DNA"/>
</dbReference>
<dbReference type="Gene3D" id="2.30.38.10">
    <property type="entry name" value="Luciferase, Domain 3"/>
    <property type="match status" value="1"/>
</dbReference>
<dbReference type="OrthoDB" id="174240at2"/>
<evidence type="ECO:0000256" key="23">
    <source>
        <dbReference type="SAM" id="MobiDB-lite"/>
    </source>
</evidence>
<keyword evidence="9" id="KW-0560">Oxidoreductase</keyword>
<dbReference type="PROSITE" id="PS50075">
    <property type="entry name" value="CARRIER"/>
    <property type="match status" value="2"/>
</dbReference>
<dbReference type="InterPro" id="IPR010071">
    <property type="entry name" value="AA_adenyl_dom"/>
</dbReference>
<dbReference type="STRING" id="320771.Cflav_PD3064"/>
<evidence type="ECO:0000256" key="11">
    <source>
        <dbReference type="ARBA" id="ARBA00023268"/>
    </source>
</evidence>
<dbReference type="Pfam" id="PF13193">
    <property type="entry name" value="AMP-binding_C"/>
    <property type="match status" value="1"/>
</dbReference>
<keyword evidence="4" id="KW-0596">Phosphopantetheine</keyword>
<evidence type="ECO:0000256" key="5">
    <source>
        <dbReference type="ARBA" id="ARBA00022553"/>
    </source>
</evidence>
<dbReference type="Pfam" id="PF00109">
    <property type="entry name" value="ketoacyl-synt"/>
    <property type="match status" value="1"/>
</dbReference>
<evidence type="ECO:0000256" key="9">
    <source>
        <dbReference type="ARBA" id="ARBA00023002"/>
    </source>
</evidence>
<dbReference type="GO" id="GO:0043041">
    <property type="term" value="P:amino acid activation for nonribosomal peptide biosynthetic process"/>
    <property type="evidence" value="ECO:0007669"/>
    <property type="project" value="UniProtKB-ARBA"/>
</dbReference>
<dbReference type="InterPro" id="IPR009081">
    <property type="entry name" value="PP-bd_ACP"/>
</dbReference>
<dbReference type="InterPro" id="IPR020845">
    <property type="entry name" value="AMP-binding_CS"/>
</dbReference>
<dbReference type="GO" id="GO:0044550">
    <property type="term" value="P:secondary metabolite biosynthetic process"/>
    <property type="evidence" value="ECO:0007669"/>
    <property type="project" value="UniProtKB-ARBA"/>
</dbReference>
<proteinExistence type="inferred from homology"/>
<comment type="catalytic activity">
    <reaction evidence="16">
        <text>icosanoyl-[(phenol)carboxyphthiodiolenone synthase] + 2 (S)-methylmalonyl-CoA + 3 malonyl-CoA + 5 NADPH + 10 H(+) = C32-carboxyphthiodiolenone-[(phenol)carboxyphthiodiolenone synthase] + 5 CO2 + 5 NADP(+) + 5 CoA + 2 H2O</text>
        <dbReference type="Rhea" id="RHEA:57748"/>
        <dbReference type="Rhea" id="RHEA-COMP:14985"/>
        <dbReference type="Rhea" id="RHEA-COMP:14986"/>
        <dbReference type="ChEBI" id="CHEBI:15377"/>
        <dbReference type="ChEBI" id="CHEBI:15378"/>
        <dbReference type="ChEBI" id="CHEBI:16526"/>
        <dbReference type="ChEBI" id="CHEBI:57287"/>
        <dbReference type="ChEBI" id="CHEBI:57327"/>
        <dbReference type="ChEBI" id="CHEBI:57384"/>
        <dbReference type="ChEBI" id="CHEBI:57783"/>
        <dbReference type="ChEBI" id="CHEBI:58349"/>
        <dbReference type="ChEBI" id="CHEBI:87848"/>
        <dbReference type="ChEBI" id="CHEBI:142236"/>
        <dbReference type="EC" id="2.3.1.292"/>
    </reaction>
</comment>
<evidence type="ECO:0000256" key="1">
    <source>
        <dbReference type="ARBA" id="ARBA00001937"/>
    </source>
</evidence>
<evidence type="ECO:0000256" key="20">
    <source>
        <dbReference type="ARBA" id="ARBA00075053"/>
    </source>
</evidence>
<dbReference type="FunFam" id="3.30.300.30:FF:000010">
    <property type="entry name" value="Enterobactin synthetase component F"/>
    <property type="match status" value="1"/>
</dbReference>
<evidence type="ECO:0000256" key="22">
    <source>
        <dbReference type="ARBA" id="ARBA00084020"/>
    </source>
</evidence>
<feature type="region of interest" description="Disordered" evidence="23">
    <location>
        <begin position="1050"/>
        <end position="1069"/>
    </location>
</feature>